<evidence type="ECO:0000256" key="2">
    <source>
        <dbReference type="ARBA" id="ARBA00009370"/>
    </source>
</evidence>
<dbReference type="Gene3D" id="2.10.109.10">
    <property type="entry name" value="Umud Fragment, subunit A"/>
    <property type="match status" value="1"/>
</dbReference>
<dbReference type="InterPro" id="IPR019533">
    <property type="entry name" value="Peptidase_S26"/>
</dbReference>
<dbReference type="InterPro" id="IPR000223">
    <property type="entry name" value="Pept_S26A_signal_pept_1"/>
</dbReference>
<organism evidence="11 12">
    <name type="scientific">Alistipes dispar</name>
    <dbReference type="NCBI Taxonomy" id="2585119"/>
    <lineage>
        <taxon>Bacteria</taxon>
        <taxon>Pseudomonadati</taxon>
        <taxon>Bacteroidota</taxon>
        <taxon>Bacteroidia</taxon>
        <taxon>Bacteroidales</taxon>
        <taxon>Rikenellaceae</taxon>
        <taxon>Alistipes</taxon>
    </lineage>
</organism>
<accession>A0A4Y1X2L1</accession>
<dbReference type="InterPro" id="IPR036286">
    <property type="entry name" value="LexA/Signal_pep-like_sf"/>
</dbReference>
<comment type="similarity">
    <text evidence="2 8">Belongs to the peptidase S26 family.</text>
</comment>
<dbReference type="GO" id="GO:0004252">
    <property type="term" value="F:serine-type endopeptidase activity"/>
    <property type="evidence" value="ECO:0007669"/>
    <property type="project" value="InterPro"/>
</dbReference>
<comment type="catalytic activity">
    <reaction evidence="1 8">
        <text>Cleavage of hydrophobic, N-terminal signal or leader sequences from secreted and periplasmic proteins.</text>
        <dbReference type="EC" id="3.4.21.89"/>
    </reaction>
</comment>
<feature type="active site" evidence="7">
    <location>
        <position position="49"/>
    </location>
</feature>
<evidence type="ECO:0000313" key="11">
    <source>
        <dbReference type="EMBL" id="BBL06558.1"/>
    </source>
</evidence>
<gene>
    <name evidence="11" type="ORF">A5CPEGH6_11960</name>
</gene>
<dbReference type="PRINTS" id="PR00727">
    <property type="entry name" value="LEADERPTASE"/>
</dbReference>
<dbReference type="EMBL" id="AP019736">
    <property type="protein sequence ID" value="BBL06558.1"/>
    <property type="molecule type" value="Genomic_DNA"/>
</dbReference>
<evidence type="ECO:0000256" key="7">
    <source>
        <dbReference type="PIRSR" id="PIRSR600223-1"/>
    </source>
</evidence>
<keyword evidence="6 8" id="KW-0378">Hydrolase</keyword>
<dbReference type="NCBIfam" id="TIGR02227">
    <property type="entry name" value="sigpep_I_bact"/>
    <property type="match status" value="1"/>
</dbReference>
<dbReference type="EC" id="3.4.21.89" evidence="3 8"/>
<evidence type="ECO:0000256" key="4">
    <source>
        <dbReference type="ARBA" id="ARBA00019232"/>
    </source>
</evidence>
<dbReference type="SUPFAM" id="SSF51306">
    <property type="entry name" value="LexA/Signal peptidase"/>
    <property type="match status" value="1"/>
</dbReference>
<reference evidence="12" key="1">
    <citation type="submission" date="2019-06" db="EMBL/GenBank/DDBJ databases">
        <title>Alistipes onderdonkii subsp. vulgaris subsp. nov., Alistipes dispar sp. nov. and Alistipes communis sp. nov., isolated from human faeces, and creation of Alistipes onderdonkii subsp. onderdonkii subsp. nov.</title>
        <authorList>
            <person name="Sakamoto M."/>
            <person name="Ikeyama N."/>
            <person name="Ogata Y."/>
            <person name="Suda W."/>
            <person name="Iino T."/>
            <person name="Hattori M."/>
            <person name="Ohkuma M."/>
        </authorList>
    </citation>
    <scope>NUCLEOTIDE SEQUENCE [LARGE SCALE GENOMIC DNA]</scope>
    <source>
        <strain evidence="12">5CPEGH6</strain>
    </source>
</reference>
<dbReference type="GO" id="GO:0009003">
    <property type="term" value="F:signal peptidase activity"/>
    <property type="evidence" value="ECO:0007669"/>
    <property type="project" value="UniProtKB-EC"/>
</dbReference>
<feature type="compositionally biased region" description="Basic and acidic residues" evidence="9">
    <location>
        <begin position="143"/>
        <end position="157"/>
    </location>
</feature>
<evidence type="ECO:0000256" key="1">
    <source>
        <dbReference type="ARBA" id="ARBA00000677"/>
    </source>
</evidence>
<evidence type="ECO:0000259" key="10">
    <source>
        <dbReference type="Pfam" id="PF10502"/>
    </source>
</evidence>
<feature type="region of interest" description="Disordered" evidence="9">
    <location>
        <begin position="137"/>
        <end position="160"/>
    </location>
</feature>
<evidence type="ECO:0000256" key="5">
    <source>
        <dbReference type="ARBA" id="ARBA00022670"/>
    </source>
</evidence>
<feature type="domain" description="Peptidase S26" evidence="10">
    <location>
        <begin position="22"/>
        <end position="276"/>
    </location>
</feature>
<keyword evidence="12" id="KW-1185">Reference proteome</keyword>
<evidence type="ECO:0000256" key="6">
    <source>
        <dbReference type="ARBA" id="ARBA00022801"/>
    </source>
</evidence>
<name>A0A4Y1X2L1_9BACT</name>
<protein>
    <recommendedName>
        <fullName evidence="4 8">Signal peptidase I</fullName>
        <ecNumber evidence="3 8">3.4.21.89</ecNumber>
    </recommendedName>
</protein>
<dbReference type="Proteomes" id="UP000319374">
    <property type="component" value="Chromosome"/>
</dbReference>
<comment type="subcellular location">
    <subcellularLocation>
        <location evidence="8">Membrane</location>
        <topology evidence="8">Single-pass type II membrane protein</topology>
    </subcellularLocation>
</comment>
<dbReference type="InterPro" id="IPR019758">
    <property type="entry name" value="Pept_S26A_signal_pept_1_CS"/>
</dbReference>
<proteinExistence type="inferred from homology"/>
<dbReference type="GeneID" id="98674405"/>
<dbReference type="KEGG" id="ada:A5CPEGH6_11960"/>
<keyword evidence="5 8" id="KW-0645">Protease</keyword>
<dbReference type="Pfam" id="PF10502">
    <property type="entry name" value="Peptidase_S26"/>
    <property type="match status" value="1"/>
</dbReference>
<dbReference type="GO" id="GO:0006465">
    <property type="term" value="P:signal peptide processing"/>
    <property type="evidence" value="ECO:0007669"/>
    <property type="project" value="InterPro"/>
</dbReference>
<dbReference type="InterPro" id="IPR019756">
    <property type="entry name" value="Pept_S26A_signal_pept_1_Ser-AS"/>
</dbReference>
<dbReference type="GO" id="GO:0016020">
    <property type="term" value="C:membrane"/>
    <property type="evidence" value="ECO:0007669"/>
    <property type="project" value="UniProtKB-SubCell"/>
</dbReference>
<dbReference type="PANTHER" id="PTHR43390">
    <property type="entry name" value="SIGNAL PEPTIDASE I"/>
    <property type="match status" value="1"/>
</dbReference>
<evidence type="ECO:0000256" key="3">
    <source>
        <dbReference type="ARBA" id="ARBA00013208"/>
    </source>
</evidence>
<evidence type="ECO:0000313" key="12">
    <source>
        <dbReference type="Proteomes" id="UP000319374"/>
    </source>
</evidence>
<evidence type="ECO:0000256" key="8">
    <source>
        <dbReference type="RuleBase" id="RU362042"/>
    </source>
</evidence>
<dbReference type="PROSITE" id="PS00501">
    <property type="entry name" value="SPASE_I_1"/>
    <property type="match status" value="1"/>
</dbReference>
<dbReference type="CDD" id="cd06530">
    <property type="entry name" value="S26_SPase_I"/>
    <property type="match status" value="2"/>
</dbReference>
<dbReference type="PROSITE" id="PS00761">
    <property type="entry name" value="SPASE_I_3"/>
    <property type="match status" value="1"/>
</dbReference>
<dbReference type="AlphaFoldDB" id="A0A4Y1X2L1"/>
<dbReference type="RefSeq" id="WP_162502061.1">
    <property type="nucleotide sequence ID" value="NZ_AP019736.1"/>
</dbReference>
<sequence length="298" mass="34198">MNPTERKSPWRRIVRNAAGTALVIAALALWMPYFVRAFVCDQFVVPSESMLPTLIPGDRILVNKLIAGARIYRSFDFAEGAPLRSFRLPGLRKVRVNDVVVFNVPHGYDRDRIEFRINYVYAKRCVGTPGDSVSIRNGYLRNNRHEGPVGDRERQRQLAETPDSAIPPTVLRAMPFDDSLFGWTIRNLGPLYVPRAGAKIALDLRNFRLYKPLVEYETGGSLSFDGRTARLDGKPLADYVFRKNYYFFCGDNVPNSKDSRYWGFAPEEFIIGVVKRISYSEEPVSGRRRPERRWKKVE</sequence>
<evidence type="ECO:0000256" key="9">
    <source>
        <dbReference type="SAM" id="MobiDB-lite"/>
    </source>
</evidence>
<feature type="active site" evidence="7">
    <location>
        <position position="123"/>
    </location>
</feature>
<dbReference type="PANTHER" id="PTHR43390:SF1">
    <property type="entry name" value="CHLOROPLAST PROCESSING PEPTIDASE"/>
    <property type="match status" value="1"/>
</dbReference>